<dbReference type="RefSeq" id="WP_091672490.1">
    <property type="nucleotide sequence ID" value="NZ_FOKG01000005.1"/>
</dbReference>
<organism evidence="1 2">
    <name type="scientific">Amycolatopsis marina</name>
    <dbReference type="NCBI Taxonomy" id="490629"/>
    <lineage>
        <taxon>Bacteria</taxon>
        <taxon>Bacillati</taxon>
        <taxon>Actinomycetota</taxon>
        <taxon>Actinomycetes</taxon>
        <taxon>Pseudonocardiales</taxon>
        <taxon>Pseudonocardiaceae</taxon>
        <taxon>Amycolatopsis</taxon>
    </lineage>
</organism>
<dbReference type="Proteomes" id="UP000243799">
    <property type="component" value="Unassembled WGS sequence"/>
</dbReference>
<evidence type="ECO:0000313" key="2">
    <source>
        <dbReference type="Proteomes" id="UP000243799"/>
    </source>
</evidence>
<proteinExistence type="predicted"/>
<evidence type="ECO:0000313" key="1">
    <source>
        <dbReference type="EMBL" id="SFB14880.1"/>
    </source>
</evidence>
<reference evidence="2" key="1">
    <citation type="submission" date="2016-10" db="EMBL/GenBank/DDBJ databases">
        <authorList>
            <person name="Varghese N."/>
            <person name="Submissions S."/>
        </authorList>
    </citation>
    <scope>NUCLEOTIDE SEQUENCE [LARGE SCALE GENOMIC DNA]</scope>
    <source>
        <strain evidence="2">CGMCC 4.3568</strain>
    </source>
</reference>
<protein>
    <submittedName>
        <fullName evidence="1">Uncharacterized protein</fullName>
    </submittedName>
</protein>
<dbReference type="AlphaFoldDB" id="A0A1I0YQZ7"/>
<accession>A0A1I0YQZ7</accession>
<name>A0A1I0YQZ7_9PSEU</name>
<gene>
    <name evidence="1" type="ORF">SAMN05216266_105224</name>
</gene>
<dbReference type="EMBL" id="FOKG01000005">
    <property type="protein sequence ID" value="SFB14880.1"/>
    <property type="molecule type" value="Genomic_DNA"/>
</dbReference>
<dbReference type="OrthoDB" id="9914710at2"/>
<sequence>MGTRITGTADSARRRDEFRYPELEPRYGDSTGFGEVAAFECRLRPADRAGNRDRWSVLRLPTP</sequence>
<dbReference type="STRING" id="490629.SAMN05216266_105224"/>
<keyword evidence="2" id="KW-1185">Reference proteome</keyword>